<dbReference type="Proteomes" id="UP000326453">
    <property type="component" value="Chromosome 1"/>
</dbReference>
<organism evidence="4 8">
    <name type="scientific">Paracoccus pantotrophus</name>
    <name type="common">Thiosphaera pantotropha</name>
    <dbReference type="NCBI Taxonomy" id="82367"/>
    <lineage>
        <taxon>Bacteria</taxon>
        <taxon>Pseudomonadati</taxon>
        <taxon>Pseudomonadota</taxon>
        <taxon>Alphaproteobacteria</taxon>
        <taxon>Rhodobacterales</taxon>
        <taxon>Paracoccaceae</taxon>
        <taxon>Paracoccus</taxon>
    </lineage>
</organism>
<dbReference type="EMBL" id="CP044426">
    <property type="protein sequence ID" value="QFG37364.1"/>
    <property type="molecule type" value="Genomic_DNA"/>
</dbReference>
<name>A0A1I5JQU6_PARPN</name>
<evidence type="ECO:0000313" key="6">
    <source>
        <dbReference type="Proteomes" id="UP000273626"/>
    </source>
</evidence>
<proteinExistence type="predicted"/>
<feature type="compositionally biased region" description="Polar residues" evidence="1">
    <location>
        <begin position="27"/>
        <end position="36"/>
    </location>
</feature>
<dbReference type="Gene3D" id="3.40.1420.10">
    <property type="entry name" value="Inhibitor of vertebrate lysozyme"/>
    <property type="match status" value="1"/>
</dbReference>
<gene>
    <name evidence="4" type="primary">ivy</name>
    <name evidence="5" type="ORF">BDE18_1501</name>
    <name evidence="3" type="ORF">ESD82_14545</name>
    <name evidence="4" type="ORF">HYQ43_13100</name>
</gene>
<evidence type="ECO:0000313" key="8">
    <source>
        <dbReference type="Proteomes" id="UP000509322"/>
    </source>
</evidence>
<dbReference type="Proteomes" id="UP000273626">
    <property type="component" value="Unassembled WGS sequence"/>
</dbReference>
<keyword evidence="6" id="KW-1185">Reference proteome</keyword>
<sequence>MNIRRTIPALTLTAALALGPAALAQESGAQDTGMQDTATQETGAQATAGQSAGQAAAADMGLTLADLGKDQGLTAAVEKMAEGHQMPEWLSEGAVISPSQRVAFGGQDYLAMTACKQHDCAANQFAVLYAPGSGTAHGVLSVRDGEGAELLTWLGMAGGPETIDGRTILYAALTGSLANHPQDFIYAE</sequence>
<protein>
    <submittedName>
        <fullName evidence="4">C-lysozyme inhibitor</fullName>
    </submittedName>
    <submittedName>
        <fullName evidence="5">Inhibitor of lysozyme (Ivy)</fullName>
    </submittedName>
</protein>
<reference evidence="4 8" key="3">
    <citation type="submission" date="2020-07" db="EMBL/GenBank/DDBJ databases">
        <title>The complete genome of Paracoccus pantotrophus ACCC 10489.</title>
        <authorList>
            <person name="Si Y."/>
        </authorList>
    </citation>
    <scope>NUCLEOTIDE SEQUENCE [LARGE SCALE GENOMIC DNA]</scope>
    <source>
        <strain evidence="4 8">ACCC10489</strain>
    </source>
</reference>
<keyword evidence="2" id="KW-0732">Signal</keyword>
<reference evidence="3 7" key="2">
    <citation type="submission" date="2019-01" db="EMBL/GenBank/DDBJ databases">
        <title>Complete Genome Sequence and Annotation of the Paracoccus pantotrophus type strain DSM 2944.</title>
        <authorList>
            <person name="Bockwoldt J.A."/>
            <person name="Zimmermann M."/>
            <person name="Tiso T."/>
            <person name="Blank L.M."/>
        </authorList>
    </citation>
    <scope>NUCLEOTIDE SEQUENCE [LARGE SCALE GENOMIC DNA]</scope>
    <source>
        <strain evidence="3 7">DSM 2944</strain>
    </source>
</reference>
<dbReference type="EMBL" id="RBLI01000001">
    <property type="protein sequence ID" value="RKS52196.1"/>
    <property type="molecule type" value="Genomic_DNA"/>
</dbReference>
<evidence type="ECO:0000313" key="7">
    <source>
        <dbReference type="Proteomes" id="UP000326453"/>
    </source>
</evidence>
<dbReference type="GeneID" id="51371803"/>
<dbReference type="SUPFAM" id="SSF89872">
    <property type="entry name" value="Inhibitor of vertebrate lysozyme, Ivy"/>
    <property type="match status" value="1"/>
</dbReference>
<evidence type="ECO:0000313" key="4">
    <source>
        <dbReference type="EMBL" id="QLH15166.1"/>
    </source>
</evidence>
<feature type="compositionally biased region" description="Low complexity" evidence="1">
    <location>
        <begin position="37"/>
        <end position="51"/>
    </location>
</feature>
<accession>A0A1I5JQU6</accession>
<dbReference type="Proteomes" id="UP000509322">
    <property type="component" value="Chromosome 2"/>
</dbReference>
<evidence type="ECO:0000256" key="1">
    <source>
        <dbReference type="SAM" id="MobiDB-lite"/>
    </source>
</evidence>
<dbReference type="OrthoDB" id="9033596at2"/>
<dbReference type="RefSeq" id="WP_024845071.1">
    <property type="nucleotide sequence ID" value="NZ_CP038203.1"/>
</dbReference>
<feature type="region of interest" description="Disordered" evidence="1">
    <location>
        <begin position="27"/>
        <end position="51"/>
    </location>
</feature>
<feature type="chain" id="PRO_5044559576" evidence="2">
    <location>
        <begin position="25"/>
        <end position="188"/>
    </location>
</feature>
<evidence type="ECO:0000313" key="5">
    <source>
        <dbReference type="EMBL" id="RKS52196.1"/>
    </source>
</evidence>
<dbReference type="AlphaFoldDB" id="A0A1I5JQU6"/>
<feature type="signal peptide" evidence="2">
    <location>
        <begin position="1"/>
        <end position="24"/>
    </location>
</feature>
<evidence type="ECO:0000256" key="2">
    <source>
        <dbReference type="SAM" id="SignalP"/>
    </source>
</evidence>
<reference evidence="5 6" key="1">
    <citation type="submission" date="2018-10" db="EMBL/GenBank/DDBJ databases">
        <title>Genomic Encyclopedia of Archaeal and Bacterial Type Strains, Phase II (KMG-II): from individual species to whole genera.</title>
        <authorList>
            <person name="Goeker M."/>
        </authorList>
    </citation>
    <scope>NUCLEOTIDE SEQUENCE [LARGE SCALE GENOMIC DNA]</scope>
    <source>
        <strain evidence="6">ATCC 35512 / DSM 2944 / CIP 106514 / LMD 82.5 / NBRC 102493 / NCCB 82005 / GB17</strain>
        <strain evidence="5">DSM 2944</strain>
    </source>
</reference>
<dbReference type="InterPro" id="IPR036501">
    <property type="entry name" value="Inhibitor_vert_lysozyme_sf"/>
</dbReference>
<dbReference type="EMBL" id="CP058690">
    <property type="protein sequence ID" value="QLH15166.1"/>
    <property type="molecule type" value="Genomic_DNA"/>
</dbReference>
<evidence type="ECO:0000313" key="3">
    <source>
        <dbReference type="EMBL" id="QFG37364.1"/>
    </source>
</evidence>
<dbReference type="KEGG" id="ppan:ESD82_14545"/>
<dbReference type="Pfam" id="PF08816">
    <property type="entry name" value="Ivy"/>
    <property type="match status" value="1"/>
</dbReference>